<organism evidence="2 3">
    <name type="scientific">Pseudomyxococcus hansupus</name>
    <dbReference type="NCBI Taxonomy" id="1297742"/>
    <lineage>
        <taxon>Bacteria</taxon>
        <taxon>Pseudomonadati</taxon>
        <taxon>Myxococcota</taxon>
        <taxon>Myxococcia</taxon>
        <taxon>Myxococcales</taxon>
        <taxon>Cystobacterineae</taxon>
        <taxon>Myxococcaceae</taxon>
        <taxon>Pseudomyxococcus</taxon>
    </lineage>
</organism>
<feature type="transmembrane region" description="Helical" evidence="1">
    <location>
        <begin position="44"/>
        <end position="62"/>
    </location>
</feature>
<proteinExistence type="predicted"/>
<dbReference type="PATRIC" id="fig|1297742.4.peg.6828"/>
<evidence type="ECO:0000313" key="3">
    <source>
        <dbReference type="Proteomes" id="UP000009026"/>
    </source>
</evidence>
<gene>
    <name evidence="2" type="ORF">A176_006730</name>
</gene>
<keyword evidence="1" id="KW-0472">Membrane</keyword>
<evidence type="ECO:0000256" key="1">
    <source>
        <dbReference type="SAM" id="Phobius"/>
    </source>
</evidence>
<dbReference type="AlphaFoldDB" id="A0A0H4X788"/>
<evidence type="ECO:0000313" key="2">
    <source>
        <dbReference type="EMBL" id="AKQ69818.1"/>
    </source>
</evidence>
<dbReference type="RefSeq" id="WP_002640223.1">
    <property type="nucleotide sequence ID" value="NZ_CP012109.1"/>
</dbReference>
<keyword evidence="3" id="KW-1185">Reference proteome</keyword>
<dbReference type="OrthoDB" id="5381738at2"/>
<protein>
    <submittedName>
        <fullName evidence="2">Uncharacterized protein</fullName>
    </submittedName>
</protein>
<dbReference type="Proteomes" id="UP000009026">
    <property type="component" value="Chromosome"/>
</dbReference>
<keyword evidence="1" id="KW-1133">Transmembrane helix</keyword>
<name>A0A0H4X788_9BACT</name>
<keyword evidence="1" id="KW-0812">Transmembrane</keyword>
<reference evidence="2 3" key="1">
    <citation type="journal article" date="2016" name="PLoS ONE">
        <title>Complete Genome Sequence and Comparative Genomics of a Novel Myxobacterium Myxococcus hansupus.</title>
        <authorList>
            <person name="Sharma G."/>
            <person name="Narwani T."/>
            <person name="Subramanian S."/>
        </authorList>
    </citation>
    <scope>NUCLEOTIDE SEQUENCE [LARGE SCALE GENOMIC DNA]</scope>
    <source>
        <strain evidence="3">mixupus</strain>
    </source>
</reference>
<sequence length="152" mass="16878">MSSPRFYAFDPRATRIALFVGACVLAVLTAWALADARSEGGVQSMARAGVSAGLMLTFLVSFHRLRPRSGWGVTLDARGVRVARPFSPRELDLHWGQIDHVRRIGRKGGVLALFLKEEGRVLVTRHLFARKAVFEELIAALEERLPPPRFDA</sequence>
<dbReference type="EMBL" id="CP012109">
    <property type="protein sequence ID" value="AKQ69818.1"/>
    <property type="molecule type" value="Genomic_DNA"/>
</dbReference>
<dbReference type="KEGG" id="mym:A176_006730"/>
<dbReference type="STRING" id="1297742.A176_006730"/>
<accession>A0A0H4X788</accession>